<comment type="similarity">
    <text evidence="1">Belongs to the LysR transcriptional regulatory family.</text>
</comment>
<dbReference type="PANTHER" id="PTHR30537:SF74">
    <property type="entry name" value="HTH-TYPE TRANSCRIPTIONAL REGULATOR TRPI"/>
    <property type="match status" value="1"/>
</dbReference>
<dbReference type="GO" id="GO:0043565">
    <property type="term" value="F:sequence-specific DNA binding"/>
    <property type="evidence" value="ECO:0007669"/>
    <property type="project" value="TreeGrafter"/>
</dbReference>
<dbReference type="SUPFAM" id="SSF46785">
    <property type="entry name" value="Winged helix' DNA-binding domain"/>
    <property type="match status" value="1"/>
</dbReference>
<accession>A0A1B2F2K0</accession>
<dbReference type="RefSeq" id="WP_070092672.1">
    <property type="nucleotide sequence ID" value="NZ_CP016634.1"/>
</dbReference>
<evidence type="ECO:0000256" key="4">
    <source>
        <dbReference type="ARBA" id="ARBA00023159"/>
    </source>
</evidence>
<evidence type="ECO:0000259" key="6">
    <source>
        <dbReference type="PROSITE" id="PS50931"/>
    </source>
</evidence>
<dbReference type="EMBL" id="CP016634">
    <property type="protein sequence ID" value="ANY86431.1"/>
    <property type="molecule type" value="Genomic_DNA"/>
</dbReference>
<keyword evidence="5" id="KW-0804">Transcription</keyword>
<proteinExistence type="inferred from homology"/>
<evidence type="ECO:0000256" key="1">
    <source>
        <dbReference type="ARBA" id="ARBA00009437"/>
    </source>
</evidence>
<organism evidence="7">
    <name type="scientific">Pseudomonas putida</name>
    <name type="common">Arthrobacter siderocapsulatus</name>
    <dbReference type="NCBI Taxonomy" id="303"/>
    <lineage>
        <taxon>Bacteria</taxon>
        <taxon>Pseudomonadati</taxon>
        <taxon>Pseudomonadota</taxon>
        <taxon>Gammaproteobacteria</taxon>
        <taxon>Pseudomonadales</taxon>
        <taxon>Pseudomonadaceae</taxon>
        <taxon>Pseudomonas</taxon>
    </lineage>
</organism>
<evidence type="ECO:0000313" key="7">
    <source>
        <dbReference type="EMBL" id="ANY86431.1"/>
    </source>
</evidence>
<feature type="domain" description="HTH lysR-type" evidence="6">
    <location>
        <begin position="5"/>
        <end position="62"/>
    </location>
</feature>
<dbReference type="InterPro" id="IPR036390">
    <property type="entry name" value="WH_DNA-bd_sf"/>
</dbReference>
<dbReference type="InterPro" id="IPR036388">
    <property type="entry name" value="WH-like_DNA-bd_sf"/>
</dbReference>
<dbReference type="GO" id="GO:0006351">
    <property type="term" value="P:DNA-templated transcription"/>
    <property type="evidence" value="ECO:0007669"/>
    <property type="project" value="TreeGrafter"/>
</dbReference>
<dbReference type="PANTHER" id="PTHR30537">
    <property type="entry name" value="HTH-TYPE TRANSCRIPTIONAL REGULATOR"/>
    <property type="match status" value="1"/>
</dbReference>
<dbReference type="Pfam" id="PF00126">
    <property type="entry name" value="HTH_1"/>
    <property type="match status" value="1"/>
</dbReference>
<dbReference type="PROSITE" id="PS50931">
    <property type="entry name" value="HTH_LYSR"/>
    <property type="match status" value="1"/>
</dbReference>
<dbReference type="Pfam" id="PF03466">
    <property type="entry name" value="LysR_substrate"/>
    <property type="match status" value="1"/>
</dbReference>
<dbReference type="GO" id="GO:0009891">
    <property type="term" value="P:positive regulation of biosynthetic process"/>
    <property type="evidence" value="ECO:0007669"/>
    <property type="project" value="UniProtKB-ARBA"/>
</dbReference>
<dbReference type="GO" id="GO:0003700">
    <property type="term" value="F:DNA-binding transcription factor activity"/>
    <property type="evidence" value="ECO:0007669"/>
    <property type="project" value="InterPro"/>
</dbReference>
<name>A0A1B2F2K0_PSEPU</name>
<reference evidence="7" key="1">
    <citation type="submission" date="2016-07" db="EMBL/GenBank/DDBJ databases">
        <title>New class B carbapenemase carried by novel plasmid in Pseudomonas putida enviromental strain in eastern Amazonia.</title>
        <authorList>
            <person name="Souza C.O."/>
            <person name="Lima K.V."/>
            <person name="Brasiliense D.M."/>
            <person name="Perez-Chaparro P.J."/>
            <person name="Mamizuka E.M."/>
            <person name="Lima M.O."/>
            <person name="Lima L.N."/>
            <person name="McCulloch J.A."/>
        </authorList>
    </citation>
    <scope>NUCLEOTIDE SEQUENCE [LARGE SCALE GENOMIC DNA]</scope>
    <source>
        <strain evidence="7">IEC33019</strain>
    </source>
</reference>
<dbReference type="AlphaFoldDB" id="A0A1B2F2K0"/>
<evidence type="ECO:0000256" key="2">
    <source>
        <dbReference type="ARBA" id="ARBA00023015"/>
    </source>
</evidence>
<dbReference type="Gene3D" id="3.40.190.10">
    <property type="entry name" value="Periplasmic binding protein-like II"/>
    <property type="match status" value="2"/>
</dbReference>
<dbReference type="InterPro" id="IPR058163">
    <property type="entry name" value="LysR-type_TF_proteobact-type"/>
</dbReference>
<sequence length="295" mass="32724">MRRLPSLTALRTFECAARHGHFGRAAAELCVTDSAVSHQIRQLEDQLGVALFERAGRQVRPTTEAERLLHHLQQAFELIGKACDELRDPASQAVLRVAVTAELAQKWLVARLADFSSRYPHITLHLHEQPINAGAPALDIDIAITYGTSALDASTHFVRPLPLLQFFPVCSPGLFNQCGLKRPRDLVRHCLLHDDQDGRTWTTWLATHAEDALPTRQLYFPHAALALEAAVLGQGVAMGDNLTCQADLQSGRLVRPFTASVTAQGQYALVCERLRLERGAVAEFIDWFTEQITEP</sequence>
<gene>
    <name evidence="7" type="primary">gcvA_4</name>
    <name evidence="7" type="ORF">IEC33019_0853</name>
</gene>
<keyword evidence="3" id="KW-0238">DNA-binding</keyword>
<dbReference type="FunFam" id="1.10.10.10:FF:000038">
    <property type="entry name" value="Glycine cleavage system transcriptional activator"/>
    <property type="match status" value="1"/>
</dbReference>
<dbReference type="InterPro" id="IPR000847">
    <property type="entry name" value="LysR_HTH_N"/>
</dbReference>
<dbReference type="PRINTS" id="PR00039">
    <property type="entry name" value="HTHLYSR"/>
</dbReference>
<keyword evidence="4" id="KW-0010">Activator</keyword>
<keyword evidence="2" id="KW-0805">Transcription regulation</keyword>
<evidence type="ECO:0000256" key="3">
    <source>
        <dbReference type="ARBA" id="ARBA00023125"/>
    </source>
</evidence>
<dbReference type="Gene3D" id="1.10.10.10">
    <property type="entry name" value="Winged helix-like DNA-binding domain superfamily/Winged helix DNA-binding domain"/>
    <property type="match status" value="1"/>
</dbReference>
<evidence type="ECO:0000256" key="5">
    <source>
        <dbReference type="ARBA" id="ARBA00023163"/>
    </source>
</evidence>
<protein>
    <submittedName>
        <fullName evidence="7">Glycine cleavage system transcriptional activator</fullName>
    </submittedName>
</protein>
<dbReference type="SUPFAM" id="SSF53850">
    <property type="entry name" value="Periplasmic binding protein-like II"/>
    <property type="match status" value="1"/>
</dbReference>
<dbReference type="InterPro" id="IPR005119">
    <property type="entry name" value="LysR_subst-bd"/>
</dbReference>